<accession>A0A9N9PG58</accession>
<dbReference type="EMBL" id="CAJVRL010000041">
    <property type="protein sequence ID" value="CAG8951289.1"/>
    <property type="molecule type" value="Genomic_DNA"/>
</dbReference>
<reference evidence="1" key="1">
    <citation type="submission" date="2021-07" db="EMBL/GenBank/DDBJ databases">
        <authorList>
            <person name="Durling M."/>
        </authorList>
    </citation>
    <scope>NUCLEOTIDE SEQUENCE</scope>
</reference>
<dbReference type="Proteomes" id="UP000696280">
    <property type="component" value="Unassembled WGS sequence"/>
</dbReference>
<proteinExistence type="predicted"/>
<protein>
    <submittedName>
        <fullName evidence="1">Uncharacterized protein</fullName>
    </submittedName>
</protein>
<gene>
    <name evidence="1" type="ORF">HYFRA_00008038</name>
</gene>
<evidence type="ECO:0000313" key="1">
    <source>
        <dbReference type="EMBL" id="CAG8951289.1"/>
    </source>
</evidence>
<dbReference type="AlphaFoldDB" id="A0A9N9PG58"/>
<comment type="caution">
    <text evidence="1">The sequence shown here is derived from an EMBL/GenBank/DDBJ whole genome shotgun (WGS) entry which is preliminary data.</text>
</comment>
<organism evidence="1 2">
    <name type="scientific">Hymenoscyphus fraxineus</name>
    <dbReference type="NCBI Taxonomy" id="746836"/>
    <lineage>
        <taxon>Eukaryota</taxon>
        <taxon>Fungi</taxon>
        <taxon>Dikarya</taxon>
        <taxon>Ascomycota</taxon>
        <taxon>Pezizomycotina</taxon>
        <taxon>Leotiomycetes</taxon>
        <taxon>Helotiales</taxon>
        <taxon>Helotiaceae</taxon>
        <taxon>Hymenoscyphus</taxon>
    </lineage>
</organism>
<keyword evidence="2" id="KW-1185">Reference proteome</keyword>
<sequence>MASALDQRYLLGINWLTKGQAEFITISYELPAQKIPGSFLHEASTDTRAAIFREYLPVQAAEIRAGELLLERLKILSPSIAERFEVKKDLLDGFKFRVVNETPVDVKLQKRDDEVISYVALSYCWDEKYVDKMEEEYGEEMMVPFDTLIFRDVTIMVLI</sequence>
<name>A0A9N9PG58_9HELO</name>
<evidence type="ECO:0000313" key="2">
    <source>
        <dbReference type="Proteomes" id="UP000696280"/>
    </source>
</evidence>